<dbReference type="InterPro" id="IPR036116">
    <property type="entry name" value="FN3_sf"/>
</dbReference>
<dbReference type="InterPro" id="IPR003877">
    <property type="entry name" value="SPRY_dom"/>
</dbReference>
<dbReference type="GO" id="GO:0007411">
    <property type="term" value="P:axon guidance"/>
    <property type="evidence" value="ECO:0000318"/>
    <property type="project" value="GO_Central"/>
</dbReference>
<protein>
    <recommendedName>
        <fullName evidence="7">B30.2/SPRY domain-containing protein</fullName>
    </recommendedName>
</protein>
<reference evidence="5 6" key="1">
    <citation type="journal article" date="2011" name="Science">
        <title>The ecoresponsive genome of Daphnia pulex.</title>
        <authorList>
            <person name="Colbourne J.K."/>
            <person name="Pfrender M.E."/>
            <person name="Gilbert D."/>
            <person name="Thomas W.K."/>
            <person name="Tucker A."/>
            <person name="Oakley T.H."/>
            <person name="Tokishita S."/>
            <person name="Aerts A."/>
            <person name="Arnold G.J."/>
            <person name="Basu M.K."/>
            <person name="Bauer D.J."/>
            <person name="Caceres C.E."/>
            <person name="Carmel L."/>
            <person name="Casola C."/>
            <person name="Choi J.H."/>
            <person name="Detter J.C."/>
            <person name="Dong Q."/>
            <person name="Dusheyko S."/>
            <person name="Eads B.D."/>
            <person name="Frohlich T."/>
            <person name="Geiler-Samerotte K.A."/>
            <person name="Gerlach D."/>
            <person name="Hatcher P."/>
            <person name="Jogdeo S."/>
            <person name="Krijgsveld J."/>
            <person name="Kriventseva E.V."/>
            <person name="Kultz D."/>
            <person name="Laforsch C."/>
            <person name="Lindquist E."/>
            <person name="Lopez J."/>
            <person name="Manak J.R."/>
            <person name="Muller J."/>
            <person name="Pangilinan J."/>
            <person name="Patwardhan R.P."/>
            <person name="Pitluck S."/>
            <person name="Pritham E.J."/>
            <person name="Rechtsteiner A."/>
            <person name="Rho M."/>
            <person name="Rogozin I.B."/>
            <person name="Sakarya O."/>
            <person name="Salamov A."/>
            <person name="Schaack S."/>
            <person name="Shapiro H."/>
            <person name="Shiga Y."/>
            <person name="Skalitzky C."/>
            <person name="Smith Z."/>
            <person name="Souvorov A."/>
            <person name="Sung W."/>
            <person name="Tang Z."/>
            <person name="Tsuchiya D."/>
            <person name="Tu H."/>
            <person name="Vos H."/>
            <person name="Wang M."/>
            <person name="Wolf Y.I."/>
            <person name="Yamagata H."/>
            <person name="Yamada T."/>
            <person name="Ye Y."/>
            <person name="Shaw J.R."/>
            <person name="Andrews J."/>
            <person name="Crease T.J."/>
            <person name="Tang H."/>
            <person name="Lucas S.M."/>
            <person name="Robertson H.M."/>
            <person name="Bork P."/>
            <person name="Koonin E.V."/>
            <person name="Zdobnov E.M."/>
            <person name="Grigoriev I.V."/>
            <person name="Lynch M."/>
            <person name="Boore J.L."/>
        </authorList>
    </citation>
    <scope>NUCLEOTIDE SEQUENCE [LARGE SCALE GENOMIC DNA]</scope>
</reference>
<feature type="region of interest" description="Disordered" evidence="2">
    <location>
        <begin position="413"/>
        <end position="456"/>
    </location>
</feature>
<dbReference type="FunFam" id="2.60.40.10:FF:000178">
    <property type="entry name" value="E3 ubiquitin-protein ligase TRIM9 isoform X1"/>
    <property type="match status" value="1"/>
</dbReference>
<dbReference type="CDD" id="cd12889">
    <property type="entry name" value="SPRY_PRY_TRIM67_9"/>
    <property type="match status" value="1"/>
</dbReference>
<dbReference type="PhylomeDB" id="E9GS33"/>
<name>E9GS33_DAPPU</name>
<evidence type="ECO:0000259" key="4">
    <source>
        <dbReference type="PROSITE" id="PS50853"/>
    </source>
</evidence>
<dbReference type="STRING" id="6669.E9GS33"/>
<dbReference type="eggNOG" id="KOG4367">
    <property type="taxonomic scope" value="Eukaryota"/>
</dbReference>
<dbReference type="InterPro" id="IPR013320">
    <property type="entry name" value="ConA-like_dom_sf"/>
</dbReference>
<evidence type="ECO:0008006" key="7">
    <source>
        <dbReference type="Google" id="ProtNLM"/>
    </source>
</evidence>
<gene>
    <name evidence="5" type="ORF">DAPPUDRAFT_225606</name>
</gene>
<evidence type="ECO:0000313" key="5">
    <source>
        <dbReference type="EMBL" id="EFX77635.1"/>
    </source>
</evidence>
<feature type="region of interest" description="Disordered" evidence="2">
    <location>
        <begin position="1"/>
        <end position="20"/>
    </location>
</feature>
<dbReference type="PROSITE" id="PS50853">
    <property type="entry name" value="FN3"/>
    <property type="match status" value="1"/>
</dbReference>
<evidence type="ECO:0000256" key="1">
    <source>
        <dbReference type="ARBA" id="ARBA00023054"/>
    </source>
</evidence>
<dbReference type="InterPro" id="IPR050617">
    <property type="entry name" value="E3_ligase_FN3/SPRY"/>
</dbReference>
<dbReference type="SMART" id="SM00060">
    <property type="entry name" value="FN3"/>
    <property type="match status" value="1"/>
</dbReference>
<dbReference type="InterPro" id="IPR001870">
    <property type="entry name" value="B30.2/SPRY"/>
</dbReference>
<dbReference type="SUPFAM" id="SSF49899">
    <property type="entry name" value="Concanavalin A-like lectins/glucanases"/>
    <property type="match status" value="1"/>
</dbReference>
<dbReference type="InterPro" id="IPR003961">
    <property type="entry name" value="FN3_dom"/>
</dbReference>
<organism evidence="5 6">
    <name type="scientific">Daphnia pulex</name>
    <name type="common">Water flea</name>
    <dbReference type="NCBI Taxonomy" id="6669"/>
    <lineage>
        <taxon>Eukaryota</taxon>
        <taxon>Metazoa</taxon>
        <taxon>Ecdysozoa</taxon>
        <taxon>Arthropoda</taxon>
        <taxon>Crustacea</taxon>
        <taxon>Branchiopoda</taxon>
        <taxon>Diplostraca</taxon>
        <taxon>Cladocera</taxon>
        <taxon>Anomopoda</taxon>
        <taxon>Daphniidae</taxon>
        <taxon>Daphnia</taxon>
    </lineage>
</organism>
<dbReference type="PROSITE" id="PS50188">
    <property type="entry name" value="B302_SPRY"/>
    <property type="match status" value="1"/>
</dbReference>
<feature type="compositionally biased region" description="Polar residues" evidence="2">
    <location>
        <begin position="1"/>
        <end position="12"/>
    </location>
</feature>
<sequence length="467" mass="51042">MSHSQTNETQQGKWVEKKKEINNRVSHIRLKVHSLVGEGGGRTVCCPLKKKKKKKKRERESSGRVDAIAATAVGESQKRDGSDPALEELVGTRSRELRQRRIGHPFSVPGTDGSITPQRRSPGGFRPPGTRLAIAPPAGRGGHLHGPPPAHDGPRPILHRSFERIRFIRFPSAPGAPRILAEDCSAENNSITVAWQPHPASFVEGFVLELDDGVGVATGRFREVYCGKETICTVDGLHFNSLYNARVKAFNMAWFTFDMTAYPAETRLSADGLTATTDSYEPRVLLSSVGFSRGVHYWEFTVDRYDGAADPAFGVARRDVTRDSMLGKDELGWSMYIDHQRSWFLHNNVHSHRTDGGIDVGSTVGVLLDLDRRQLSFFVNEEPQGTVAFVDLCGVFYPAVSLNRNVQVTLHSALDPPPSSSSFPDSGEESDEGHQIGAGGDVSERMNGATNNPSDSITSLTCAVAAL</sequence>
<accession>E9GS33</accession>
<dbReference type="HOGENOM" id="CLU_585623_0_0_1"/>
<proteinExistence type="predicted"/>
<dbReference type="SMART" id="SM00449">
    <property type="entry name" value="SPRY"/>
    <property type="match status" value="1"/>
</dbReference>
<dbReference type="AlphaFoldDB" id="E9GS33"/>
<dbReference type="InterPro" id="IPR013783">
    <property type="entry name" value="Ig-like_fold"/>
</dbReference>
<evidence type="ECO:0000313" key="6">
    <source>
        <dbReference type="Proteomes" id="UP000000305"/>
    </source>
</evidence>
<dbReference type="Proteomes" id="UP000000305">
    <property type="component" value="Unassembled WGS sequence"/>
</dbReference>
<feature type="domain" description="B30.2/SPRY" evidence="3">
    <location>
        <begin position="235"/>
        <end position="419"/>
    </location>
</feature>
<evidence type="ECO:0000259" key="3">
    <source>
        <dbReference type="PROSITE" id="PS50188"/>
    </source>
</evidence>
<dbReference type="Pfam" id="PF00622">
    <property type="entry name" value="SPRY"/>
    <property type="match status" value="1"/>
</dbReference>
<dbReference type="InterPro" id="IPR043136">
    <property type="entry name" value="B30.2/SPRY_sf"/>
</dbReference>
<feature type="domain" description="Fibronectin type-III" evidence="4">
    <location>
        <begin position="173"/>
        <end position="269"/>
    </location>
</feature>
<dbReference type="CDD" id="cd00063">
    <property type="entry name" value="FN3"/>
    <property type="match status" value="1"/>
</dbReference>
<dbReference type="GO" id="GO:0043005">
    <property type="term" value="C:neuron projection"/>
    <property type="evidence" value="ECO:0000318"/>
    <property type="project" value="GO_Central"/>
</dbReference>
<dbReference type="PANTHER" id="PTHR24099:SF15">
    <property type="entry name" value="E3 UBIQUITIN-PROTEIN LIGASE TRIM9"/>
    <property type="match status" value="1"/>
</dbReference>
<dbReference type="OrthoDB" id="295536at2759"/>
<dbReference type="Gene3D" id="2.60.120.920">
    <property type="match status" value="1"/>
</dbReference>
<dbReference type="PANTHER" id="PTHR24099">
    <property type="entry name" value="E3 UBIQUITIN-PROTEIN LIGASE TRIM36-RELATED"/>
    <property type="match status" value="1"/>
</dbReference>
<dbReference type="Gene3D" id="2.60.40.10">
    <property type="entry name" value="Immunoglobulins"/>
    <property type="match status" value="1"/>
</dbReference>
<keyword evidence="6" id="KW-1185">Reference proteome</keyword>
<dbReference type="EMBL" id="GL732561">
    <property type="protein sequence ID" value="EFX77635.1"/>
    <property type="molecule type" value="Genomic_DNA"/>
</dbReference>
<keyword evidence="1" id="KW-0175">Coiled coil</keyword>
<feature type="region of interest" description="Disordered" evidence="2">
    <location>
        <begin position="49"/>
        <end position="156"/>
    </location>
</feature>
<dbReference type="KEGG" id="dpx:DAPPUDRAFT_225606"/>
<dbReference type="InParanoid" id="E9GS33"/>
<dbReference type="SUPFAM" id="SSF49265">
    <property type="entry name" value="Fibronectin type III"/>
    <property type="match status" value="1"/>
</dbReference>
<evidence type="ECO:0000256" key="2">
    <source>
        <dbReference type="SAM" id="MobiDB-lite"/>
    </source>
</evidence>